<protein>
    <submittedName>
        <fullName evidence="13">Solute carrier family 24 member 5</fullName>
    </submittedName>
</protein>
<feature type="domain" description="Sodium/calcium exchanger membrane region" evidence="12">
    <location>
        <begin position="43"/>
        <end position="69"/>
    </location>
</feature>
<keyword evidence="7 11" id="KW-1133">Transmembrane helix</keyword>
<evidence type="ECO:0000256" key="3">
    <source>
        <dbReference type="ARBA" id="ARBA00022449"/>
    </source>
</evidence>
<dbReference type="GO" id="GO:0006874">
    <property type="term" value="P:intracellular calcium ion homeostasis"/>
    <property type="evidence" value="ECO:0007669"/>
    <property type="project" value="TreeGrafter"/>
</dbReference>
<keyword evidence="4" id="KW-0813">Transport</keyword>
<comment type="similarity">
    <text evidence="2">Belongs to the Ca(2+):cation antiporter (CaCA) (TC 2.A.19) family. SLC24A subfamily.</text>
</comment>
<dbReference type="Ensembl" id="ENSCJAT00000124382.1">
    <property type="protein sequence ID" value="ENSCJAP00000085862.1"/>
    <property type="gene ID" value="ENSCJAG00000001909.4"/>
</dbReference>
<keyword evidence="4" id="KW-0106">Calcium</keyword>
<dbReference type="PANTHER" id="PTHR10846">
    <property type="entry name" value="SODIUM/POTASSIUM/CALCIUM EXCHANGER"/>
    <property type="match status" value="1"/>
</dbReference>
<name>A0A8I3W3J0_CALJA</name>
<dbReference type="Gene3D" id="1.20.1420.30">
    <property type="entry name" value="NCX, central ion-binding region"/>
    <property type="match status" value="1"/>
</dbReference>
<evidence type="ECO:0000256" key="1">
    <source>
        <dbReference type="ARBA" id="ARBA00004141"/>
    </source>
</evidence>
<evidence type="ECO:0000313" key="14">
    <source>
        <dbReference type="Proteomes" id="UP000008225"/>
    </source>
</evidence>
<dbReference type="GO" id="GO:0015293">
    <property type="term" value="F:symporter activity"/>
    <property type="evidence" value="ECO:0007669"/>
    <property type="project" value="UniProtKB-KW"/>
</dbReference>
<keyword evidence="14" id="KW-1185">Reference proteome</keyword>
<dbReference type="Proteomes" id="UP000008225">
    <property type="component" value="Chromosome 10"/>
</dbReference>
<feature type="transmembrane region" description="Helical" evidence="11">
    <location>
        <begin position="110"/>
        <end position="132"/>
    </location>
</feature>
<evidence type="ECO:0000256" key="5">
    <source>
        <dbReference type="ARBA" id="ARBA00022692"/>
    </source>
</evidence>
<dbReference type="GO" id="GO:0008273">
    <property type="term" value="F:calcium, potassium:sodium antiporter activity"/>
    <property type="evidence" value="ECO:0007669"/>
    <property type="project" value="TreeGrafter"/>
</dbReference>
<evidence type="ECO:0000256" key="6">
    <source>
        <dbReference type="ARBA" id="ARBA00022847"/>
    </source>
</evidence>
<sequence length="147" mass="16168">MVHLLELEHQIKLPFIFHECKPPEALTRCPILNFSRQKNHEPTLGLSQDVAGATFMAAGSSAPELVTAFLGKYCSKYFLLTQCDFTFFKLTLTWLTILHIGVFITKGDIGISTILGSAIYNLLGICAACGLLSNMVCSKTIQQNLLS</sequence>
<dbReference type="GO" id="GO:0016020">
    <property type="term" value="C:membrane"/>
    <property type="evidence" value="ECO:0007669"/>
    <property type="project" value="UniProtKB-SubCell"/>
</dbReference>
<dbReference type="Pfam" id="PF01699">
    <property type="entry name" value="Na_Ca_ex"/>
    <property type="match status" value="1"/>
</dbReference>
<dbReference type="GO" id="GO:0005262">
    <property type="term" value="F:calcium channel activity"/>
    <property type="evidence" value="ECO:0007669"/>
    <property type="project" value="TreeGrafter"/>
</dbReference>
<dbReference type="GeneTree" id="ENSGT01030000234532"/>
<feature type="transmembrane region" description="Helical" evidence="11">
    <location>
        <begin position="85"/>
        <end position="104"/>
    </location>
</feature>
<keyword evidence="6" id="KW-0769">Symport</keyword>
<organism evidence="13 14">
    <name type="scientific">Callithrix jacchus</name>
    <name type="common">White-tufted-ear marmoset</name>
    <name type="synonym">Simia Jacchus</name>
    <dbReference type="NCBI Taxonomy" id="9483"/>
    <lineage>
        <taxon>Eukaryota</taxon>
        <taxon>Metazoa</taxon>
        <taxon>Chordata</taxon>
        <taxon>Craniata</taxon>
        <taxon>Vertebrata</taxon>
        <taxon>Euteleostomi</taxon>
        <taxon>Mammalia</taxon>
        <taxon>Eutheria</taxon>
        <taxon>Euarchontoglires</taxon>
        <taxon>Primates</taxon>
        <taxon>Haplorrhini</taxon>
        <taxon>Platyrrhini</taxon>
        <taxon>Cebidae</taxon>
        <taxon>Callitrichinae</taxon>
        <taxon>Callithrix</taxon>
        <taxon>Callithrix</taxon>
    </lineage>
</organism>
<evidence type="ECO:0000256" key="8">
    <source>
        <dbReference type="ARBA" id="ARBA00023065"/>
    </source>
</evidence>
<keyword evidence="5 11" id="KW-0812">Transmembrane</keyword>
<reference evidence="13" key="2">
    <citation type="submission" date="2025-08" db="UniProtKB">
        <authorList>
            <consortium name="Ensembl"/>
        </authorList>
    </citation>
    <scope>IDENTIFICATION</scope>
</reference>
<keyword evidence="8" id="KW-0406">Ion transport</keyword>
<dbReference type="PANTHER" id="PTHR10846:SF61">
    <property type="entry name" value="SODIUM_POTASSIUM_CALCIUM EXCHANGER 5"/>
    <property type="match status" value="1"/>
</dbReference>
<gene>
    <name evidence="13" type="primary">SLC24A5</name>
</gene>
<keyword evidence="3" id="KW-0050">Antiport</keyword>
<dbReference type="InterPro" id="IPR004481">
    <property type="entry name" value="K/Na/Ca-exchanger"/>
</dbReference>
<evidence type="ECO:0000256" key="11">
    <source>
        <dbReference type="SAM" id="Phobius"/>
    </source>
</evidence>
<reference evidence="13" key="3">
    <citation type="submission" date="2025-09" db="UniProtKB">
        <authorList>
            <consortium name="Ensembl"/>
        </authorList>
    </citation>
    <scope>IDENTIFICATION</scope>
</reference>
<dbReference type="InterPro" id="IPR004837">
    <property type="entry name" value="NaCa_Exmemb"/>
</dbReference>
<evidence type="ECO:0000259" key="12">
    <source>
        <dbReference type="Pfam" id="PF01699"/>
    </source>
</evidence>
<accession>A0A8I3W3J0</accession>
<evidence type="ECO:0000256" key="4">
    <source>
        <dbReference type="ARBA" id="ARBA00022568"/>
    </source>
</evidence>
<evidence type="ECO:0000313" key="13">
    <source>
        <dbReference type="Ensembl" id="ENSCJAP00000085862.1"/>
    </source>
</evidence>
<dbReference type="GO" id="GO:0030318">
    <property type="term" value="P:melanocyte differentiation"/>
    <property type="evidence" value="ECO:0007669"/>
    <property type="project" value="TreeGrafter"/>
</dbReference>
<dbReference type="GO" id="GO:0005802">
    <property type="term" value="C:trans-Golgi network"/>
    <property type="evidence" value="ECO:0007669"/>
    <property type="project" value="TreeGrafter"/>
</dbReference>
<evidence type="ECO:0000256" key="9">
    <source>
        <dbReference type="ARBA" id="ARBA00023136"/>
    </source>
</evidence>
<comment type="subcellular location">
    <subcellularLocation>
        <location evidence="1">Membrane</location>
        <topology evidence="1">Multi-pass membrane protein</topology>
    </subcellularLocation>
</comment>
<proteinExistence type="inferred from homology"/>
<evidence type="ECO:0000256" key="7">
    <source>
        <dbReference type="ARBA" id="ARBA00022989"/>
    </source>
</evidence>
<dbReference type="AlphaFoldDB" id="A0A8I3W3J0"/>
<reference evidence="13 14" key="1">
    <citation type="submission" date="2009-03" db="EMBL/GenBank/DDBJ databases">
        <authorList>
            <person name="Warren W."/>
            <person name="Ye L."/>
            <person name="Minx P."/>
            <person name="Worley K."/>
            <person name="Gibbs R."/>
            <person name="Wilson R.K."/>
        </authorList>
    </citation>
    <scope>NUCLEOTIDE SEQUENCE [LARGE SCALE GENOMIC DNA]</scope>
</reference>
<evidence type="ECO:0000256" key="10">
    <source>
        <dbReference type="ARBA" id="ARBA00033627"/>
    </source>
</evidence>
<keyword evidence="4" id="KW-0109">Calcium transport</keyword>
<dbReference type="InterPro" id="IPR044880">
    <property type="entry name" value="NCX_ion-bd_dom_sf"/>
</dbReference>
<evidence type="ECO:0000256" key="2">
    <source>
        <dbReference type="ARBA" id="ARBA00005364"/>
    </source>
</evidence>
<keyword evidence="9 11" id="KW-0472">Membrane</keyword>
<comment type="catalytic activity">
    <reaction evidence="10">
        <text>Ca(2+)(out) + K(+)(out) + 4 Na(+)(in) = Ca(2+)(in) + K(+)(in) + 4 Na(+)(out)</text>
        <dbReference type="Rhea" id="RHEA:69967"/>
        <dbReference type="ChEBI" id="CHEBI:29101"/>
        <dbReference type="ChEBI" id="CHEBI:29103"/>
        <dbReference type="ChEBI" id="CHEBI:29108"/>
    </reaction>
</comment>